<comment type="caution">
    <text evidence="1">The sequence shown here is derived from an EMBL/GenBank/DDBJ whole genome shotgun (WGS) entry which is preliminary data.</text>
</comment>
<evidence type="ECO:0000313" key="2">
    <source>
        <dbReference type="Proteomes" id="UP000229794"/>
    </source>
</evidence>
<evidence type="ECO:0000313" key="1">
    <source>
        <dbReference type="EMBL" id="PIP56026.1"/>
    </source>
</evidence>
<accession>A0A2H0BEE0</accession>
<dbReference type="EMBL" id="PCST01000001">
    <property type="protein sequence ID" value="PIP56026.1"/>
    <property type="molecule type" value="Genomic_DNA"/>
</dbReference>
<name>A0A2H0BEE0_9BACT</name>
<feature type="non-terminal residue" evidence="1">
    <location>
        <position position="404"/>
    </location>
</feature>
<sequence length="404" mass="42398">MFTFRFVTVLFLSLSLVFFVIPNKTEAFLPPTIQADSSVVGYASDRVYQFLSIPTFNDSTGSAKSSDGVNQAAAVSFFDPIGKIFESIVTGFSRHLGNGLDYLKEIITSDRSFSTQSSAVEEPIARSVSIETRNENNSESGASAEPKAVTEITKTFDLTNLKTELKAELENYIRTRIDSLRPPVVAYTSLSSTTTAADFQSLKTNEILSLINGAVRRQSNSDANRISTNITSITNDGTFTNPVITGGTITGSPISGASGSFTTLSASGNLTIDTSGLVYDSGTGNVGIGTTSPSDTLAINGAMYLASISVPSVTANRIYNAGGDLYWAGNAIGGSTTGTWTTDGTNVWRAGGSVGIGTTSPYARLSVEHLSSTGTVIGADALTGFTGNLLDLKVASTTKFVINQ</sequence>
<dbReference type="AlphaFoldDB" id="A0A2H0BEE0"/>
<dbReference type="Proteomes" id="UP000229794">
    <property type="component" value="Unassembled WGS sequence"/>
</dbReference>
<organism evidence="1 2">
    <name type="scientific">Candidatus Zambryskibacteria bacterium CG22_combo_CG10-13_8_21_14_all_42_17</name>
    <dbReference type="NCBI Taxonomy" id="1975118"/>
    <lineage>
        <taxon>Bacteria</taxon>
        <taxon>Candidatus Zambryskiibacteriota</taxon>
    </lineage>
</organism>
<proteinExistence type="predicted"/>
<reference evidence="1 2" key="1">
    <citation type="submission" date="2017-09" db="EMBL/GenBank/DDBJ databases">
        <title>Depth-based differentiation of microbial function through sediment-hosted aquifers and enrichment of novel symbionts in the deep terrestrial subsurface.</title>
        <authorList>
            <person name="Probst A.J."/>
            <person name="Ladd B."/>
            <person name="Jarett J.K."/>
            <person name="Geller-Mcgrath D.E."/>
            <person name="Sieber C.M."/>
            <person name="Emerson J.B."/>
            <person name="Anantharaman K."/>
            <person name="Thomas B.C."/>
            <person name="Malmstrom R."/>
            <person name="Stieglmeier M."/>
            <person name="Klingl A."/>
            <person name="Woyke T."/>
            <person name="Ryan C.M."/>
            <person name="Banfield J.F."/>
        </authorList>
    </citation>
    <scope>NUCLEOTIDE SEQUENCE [LARGE SCALE GENOMIC DNA]</scope>
    <source>
        <strain evidence="1">CG22_combo_CG10-13_8_21_14_all_42_17</strain>
    </source>
</reference>
<protein>
    <submittedName>
        <fullName evidence="1">Uncharacterized protein</fullName>
    </submittedName>
</protein>
<gene>
    <name evidence="1" type="ORF">COX06_00005</name>
</gene>